<proteinExistence type="predicted"/>
<evidence type="ECO:0000256" key="1">
    <source>
        <dbReference type="SAM" id="Phobius"/>
    </source>
</evidence>
<comment type="caution">
    <text evidence="2">The sequence shown here is derived from an EMBL/GenBank/DDBJ whole genome shotgun (WGS) entry which is preliminary data.</text>
</comment>
<gene>
    <name evidence="2" type="ORF">lacNasYZ03_09470</name>
</gene>
<dbReference type="RefSeq" id="WP_201331140.1">
    <property type="nucleotide sequence ID" value="NZ_BOCG01000343.1"/>
</dbReference>
<evidence type="ECO:0000313" key="3">
    <source>
        <dbReference type="Proteomes" id="UP000616547"/>
    </source>
</evidence>
<sequence length="65" mass="7370">MTINIFPLLADSLLIILAGFSLVYSFDRSLRQKARRALRVSSIILALVIIPLTLWILQHPLLVNQ</sequence>
<feature type="transmembrane region" description="Helical" evidence="1">
    <location>
        <begin position="38"/>
        <end position="57"/>
    </location>
</feature>
<keyword evidence="1" id="KW-0812">Transmembrane</keyword>
<organism evidence="2 3">
    <name type="scientific">Lactobacillus nasalidis</name>
    <dbReference type="NCBI Taxonomy" id="2797258"/>
    <lineage>
        <taxon>Bacteria</taxon>
        <taxon>Bacillati</taxon>
        <taxon>Bacillota</taxon>
        <taxon>Bacilli</taxon>
        <taxon>Lactobacillales</taxon>
        <taxon>Lactobacillaceae</taxon>
        <taxon>Lactobacillus</taxon>
    </lineage>
</organism>
<evidence type="ECO:0000313" key="2">
    <source>
        <dbReference type="EMBL" id="GHW01260.1"/>
    </source>
</evidence>
<keyword evidence="1" id="KW-1133">Transmembrane helix</keyword>
<reference evidence="3" key="1">
    <citation type="submission" date="2021-01" db="EMBL/GenBank/DDBJ databases">
        <title>Draft genome sequence of Nasalis larvatus strain YZ03.</title>
        <authorList>
            <person name="Suzuki-Hashido N."/>
            <person name="Tsuchida S."/>
            <person name="Hayakawa T."/>
        </authorList>
    </citation>
    <scope>NUCLEOTIDE SEQUENCE [LARGE SCALE GENOMIC DNA]</scope>
    <source>
        <strain evidence="3">YZ03</strain>
    </source>
</reference>
<protein>
    <submittedName>
        <fullName evidence="2">Uncharacterized protein</fullName>
    </submittedName>
</protein>
<dbReference type="Proteomes" id="UP000616547">
    <property type="component" value="Unassembled WGS sequence"/>
</dbReference>
<feature type="transmembrane region" description="Helical" evidence="1">
    <location>
        <begin position="6"/>
        <end position="26"/>
    </location>
</feature>
<keyword evidence="1" id="KW-0472">Membrane</keyword>
<name>A0ABQ3W7D6_9LACO</name>
<keyword evidence="3" id="KW-1185">Reference proteome</keyword>
<accession>A0ABQ3W7D6</accession>
<dbReference type="EMBL" id="BOCI01000251">
    <property type="protein sequence ID" value="GHW01260.1"/>
    <property type="molecule type" value="Genomic_DNA"/>
</dbReference>